<name>A0A6V7V578_MELEN</name>
<accession>A0A6V7V578</accession>
<protein>
    <submittedName>
        <fullName evidence="2">Uncharacterized protein</fullName>
    </submittedName>
</protein>
<sequence>MGRVEDFNLVLPKGLNQRCFSDKAQIFLICPCFPFNRCPQHSKRKNRELASQTTPSYGWVT</sequence>
<evidence type="ECO:0000313" key="3">
    <source>
        <dbReference type="Proteomes" id="UP000580250"/>
    </source>
</evidence>
<feature type="region of interest" description="Disordered" evidence="1">
    <location>
        <begin position="41"/>
        <end position="61"/>
    </location>
</feature>
<proteinExistence type="predicted"/>
<reference evidence="2 3" key="1">
    <citation type="submission" date="2020-08" db="EMBL/GenBank/DDBJ databases">
        <authorList>
            <person name="Koutsovoulos G."/>
            <person name="Danchin GJ E."/>
        </authorList>
    </citation>
    <scope>NUCLEOTIDE SEQUENCE [LARGE SCALE GENOMIC DNA]</scope>
</reference>
<gene>
    <name evidence="2" type="ORF">MENT_LOCUS20933</name>
</gene>
<dbReference type="Proteomes" id="UP000580250">
    <property type="component" value="Unassembled WGS sequence"/>
</dbReference>
<feature type="compositionally biased region" description="Polar residues" evidence="1">
    <location>
        <begin position="49"/>
        <end position="61"/>
    </location>
</feature>
<evidence type="ECO:0000256" key="1">
    <source>
        <dbReference type="SAM" id="MobiDB-lite"/>
    </source>
</evidence>
<organism evidence="2 3">
    <name type="scientific">Meloidogyne enterolobii</name>
    <name type="common">Root-knot nematode worm</name>
    <name type="synonym">Meloidogyne mayaguensis</name>
    <dbReference type="NCBI Taxonomy" id="390850"/>
    <lineage>
        <taxon>Eukaryota</taxon>
        <taxon>Metazoa</taxon>
        <taxon>Ecdysozoa</taxon>
        <taxon>Nematoda</taxon>
        <taxon>Chromadorea</taxon>
        <taxon>Rhabditida</taxon>
        <taxon>Tylenchina</taxon>
        <taxon>Tylenchomorpha</taxon>
        <taxon>Tylenchoidea</taxon>
        <taxon>Meloidogynidae</taxon>
        <taxon>Meloidogyninae</taxon>
        <taxon>Meloidogyne</taxon>
    </lineage>
</organism>
<dbReference type="EMBL" id="CAJEWN010000155">
    <property type="protein sequence ID" value="CAD2169593.1"/>
    <property type="molecule type" value="Genomic_DNA"/>
</dbReference>
<evidence type="ECO:0000313" key="2">
    <source>
        <dbReference type="EMBL" id="CAD2169593.1"/>
    </source>
</evidence>
<comment type="caution">
    <text evidence="2">The sequence shown here is derived from an EMBL/GenBank/DDBJ whole genome shotgun (WGS) entry which is preliminary data.</text>
</comment>
<dbReference type="AlphaFoldDB" id="A0A6V7V578"/>